<dbReference type="PROSITE" id="PS01081">
    <property type="entry name" value="HTH_TETR_1"/>
    <property type="match status" value="1"/>
</dbReference>
<accession>A0ABU1F9K9</accession>
<dbReference type="InterPro" id="IPR001647">
    <property type="entry name" value="HTH_TetR"/>
</dbReference>
<keyword evidence="1 2" id="KW-0238">DNA-binding</keyword>
<proteinExistence type="predicted"/>
<dbReference type="Pfam" id="PF17937">
    <property type="entry name" value="TetR_C_28"/>
    <property type="match status" value="1"/>
</dbReference>
<evidence type="ECO:0000313" key="5">
    <source>
        <dbReference type="Proteomes" id="UP001247754"/>
    </source>
</evidence>
<dbReference type="Gene3D" id="1.10.357.10">
    <property type="entry name" value="Tetracycline Repressor, domain 2"/>
    <property type="match status" value="1"/>
</dbReference>
<keyword evidence="5" id="KW-1185">Reference proteome</keyword>
<sequence length="181" mass="18935">MTRKQPDALRQRLIDMAIRIGVEDGLGALTVQAVAGAAGVSKGGLFHHFPSKQALVEGVVAHLLDRIDAEIDALIAADPQPWGRFTRAYVITMLNSESFGCGTPWSALSVALMTEPALAAQWAGWLSARLARHADTDAATPLAIARLAADGAWLSHATGASHGLDPAEVADRLAPLMTAPG</sequence>
<dbReference type="InterPro" id="IPR036271">
    <property type="entry name" value="Tet_transcr_reg_TetR-rel_C_sf"/>
</dbReference>
<dbReference type="Pfam" id="PF00440">
    <property type="entry name" value="TetR_N"/>
    <property type="match status" value="1"/>
</dbReference>
<evidence type="ECO:0000256" key="2">
    <source>
        <dbReference type="PROSITE-ProRule" id="PRU00335"/>
    </source>
</evidence>
<dbReference type="EMBL" id="JAVKPH010000014">
    <property type="protein sequence ID" value="MDR5653569.1"/>
    <property type="molecule type" value="Genomic_DNA"/>
</dbReference>
<evidence type="ECO:0000259" key="3">
    <source>
        <dbReference type="PROSITE" id="PS50977"/>
    </source>
</evidence>
<dbReference type="InterPro" id="IPR041479">
    <property type="entry name" value="TetR_CgmR_C"/>
</dbReference>
<feature type="domain" description="HTH tetR-type" evidence="3">
    <location>
        <begin position="7"/>
        <end position="67"/>
    </location>
</feature>
<evidence type="ECO:0000256" key="1">
    <source>
        <dbReference type="ARBA" id="ARBA00023125"/>
    </source>
</evidence>
<dbReference type="RefSeq" id="WP_310457807.1">
    <property type="nucleotide sequence ID" value="NZ_JAVKPH010000014.1"/>
</dbReference>
<dbReference type="PRINTS" id="PR00455">
    <property type="entry name" value="HTHTETR"/>
</dbReference>
<feature type="DNA-binding region" description="H-T-H motif" evidence="2">
    <location>
        <begin position="30"/>
        <end position="49"/>
    </location>
</feature>
<comment type="caution">
    <text evidence="4">The sequence shown here is derived from an EMBL/GenBank/DDBJ whole genome shotgun (WGS) entry which is preliminary data.</text>
</comment>
<name>A0ABU1F9K9_9RHOB</name>
<dbReference type="PROSITE" id="PS50977">
    <property type="entry name" value="HTH_TETR_2"/>
    <property type="match status" value="1"/>
</dbReference>
<gene>
    <name evidence="4" type="ORF">RGD00_13205</name>
</gene>
<dbReference type="Proteomes" id="UP001247754">
    <property type="component" value="Unassembled WGS sequence"/>
</dbReference>
<reference evidence="4 5" key="1">
    <citation type="submission" date="2023-09" db="EMBL/GenBank/DDBJ databases">
        <title>Xinfangfangia sedmenti sp. nov., isolated the sedment.</title>
        <authorList>
            <person name="Xu L."/>
        </authorList>
    </citation>
    <scope>NUCLEOTIDE SEQUENCE [LARGE SCALE GENOMIC DNA]</scope>
    <source>
        <strain evidence="4 5">LG-4</strain>
    </source>
</reference>
<dbReference type="InterPro" id="IPR009057">
    <property type="entry name" value="Homeodomain-like_sf"/>
</dbReference>
<dbReference type="SUPFAM" id="SSF48498">
    <property type="entry name" value="Tetracyclin repressor-like, C-terminal domain"/>
    <property type="match status" value="1"/>
</dbReference>
<dbReference type="InterPro" id="IPR023772">
    <property type="entry name" value="DNA-bd_HTH_TetR-type_CS"/>
</dbReference>
<evidence type="ECO:0000313" key="4">
    <source>
        <dbReference type="EMBL" id="MDR5653569.1"/>
    </source>
</evidence>
<protein>
    <submittedName>
        <fullName evidence="4">TetR/AcrR family transcriptional regulator</fullName>
    </submittedName>
</protein>
<dbReference type="PANTHER" id="PTHR30055">
    <property type="entry name" value="HTH-TYPE TRANSCRIPTIONAL REGULATOR RUTR"/>
    <property type="match status" value="1"/>
</dbReference>
<organism evidence="4 5">
    <name type="scientific">Ruixingdingia sedimenti</name>
    <dbReference type="NCBI Taxonomy" id="3073604"/>
    <lineage>
        <taxon>Bacteria</taxon>
        <taxon>Pseudomonadati</taxon>
        <taxon>Pseudomonadota</taxon>
        <taxon>Alphaproteobacteria</taxon>
        <taxon>Rhodobacterales</taxon>
        <taxon>Paracoccaceae</taxon>
        <taxon>Ruixingdingia</taxon>
    </lineage>
</organism>
<dbReference type="PANTHER" id="PTHR30055:SF148">
    <property type="entry name" value="TETR-FAMILY TRANSCRIPTIONAL REGULATOR"/>
    <property type="match status" value="1"/>
</dbReference>
<dbReference type="SUPFAM" id="SSF46689">
    <property type="entry name" value="Homeodomain-like"/>
    <property type="match status" value="1"/>
</dbReference>
<dbReference type="InterPro" id="IPR050109">
    <property type="entry name" value="HTH-type_TetR-like_transc_reg"/>
</dbReference>